<protein>
    <submittedName>
        <fullName evidence="2">Uncharacterized protein</fullName>
    </submittedName>
</protein>
<evidence type="ECO:0000313" key="2">
    <source>
        <dbReference type="EMBL" id="SNR42120.1"/>
    </source>
</evidence>
<name>A0A238W6F2_9ACTN</name>
<keyword evidence="3" id="KW-1185">Reference proteome</keyword>
<dbReference type="EMBL" id="FZNP01000002">
    <property type="protein sequence ID" value="SNR42120.1"/>
    <property type="molecule type" value="Genomic_DNA"/>
</dbReference>
<gene>
    <name evidence="2" type="ORF">SAMN06265355_102762</name>
</gene>
<reference evidence="3" key="1">
    <citation type="submission" date="2017-06" db="EMBL/GenBank/DDBJ databases">
        <authorList>
            <person name="Varghese N."/>
            <person name="Submissions S."/>
        </authorList>
    </citation>
    <scope>NUCLEOTIDE SEQUENCE [LARGE SCALE GENOMIC DNA]</scope>
    <source>
        <strain evidence="3">DSM 44485</strain>
    </source>
</reference>
<evidence type="ECO:0000256" key="1">
    <source>
        <dbReference type="SAM" id="SignalP"/>
    </source>
</evidence>
<accession>A0A238W6F2</accession>
<dbReference type="Proteomes" id="UP000198420">
    <property type="component" value="Unassembled WGS sequence"/>
</dbReference>
<evidence type="ECO:0000313" key="3">
    <source>
        <dbReference type="Proteomes" id="UP000198420"/>
    </source>
</evidence>
<feature type="chain" id="PRO_5012941014" evidence="1">
    <location>
        <begin position="25"/>
        <end position="368"/>
    </location>
</feature>
<organism evidence="2 3">
    <name type="scientific">Actinomadura mexicana</name>
    <dbReference type="NCBI Taxonomy" id="134959"/>
    <lineage>
        <taxon>Bacteria</taxon>
        <taxon>Bacillati</taxon>
        <taxon>Actinomycetota</taxon>
        <taxon>Actinomycetes</taxon>
        <taxon>Streptosporangiales</taxon>
        <taxon>Thermomonosporaceae</taxon>
        <taxon>Actinomadura</taxon>
    </lineage>
</organism>
<dbReference type="AlphaFoldDB" id="A0A238W6F2"/>
<sequence length="368" mass="39725">MRRMLAIVAALAVASPLTAAPAHAAAPLRVPGDRALSSAGSPSIAEQRLKTRLTMNVPDRLLVGEQVPVTGRLERQDLDGTWGPLAGKRLDLQFSRSSSPDWKTIAAPVTDADGYYSVQVLVVENGAWAIDFANDPVDFPDDYREYEMAYAHTDVRQVTHRTSISGFNATPEPVGLGGILRASGTVMFTRADGTKAPAGGATVRLQFSTDGTTWKDKAAQSPGGDGRFAIDVKAERDGYWRARVPDDDGYLVVPSVSSTDHVDVRYRTYVHQFNASPEPVKKGAAITVKGLLYRYMPAGMPGPGAPVSIYFKAKGSSKWTGVAVVKTASDGWFAKKFMASRDGYWTAVYKGSAAYLRSNQPADYVDVR</sequence>
<feature type="signal peptide" evidence="1">
    <location>
        <begin position="1"/>
        <end position="24"/>
    </location>
</feature>
<proteinExistence type="predicted"/>
<keyword evidence="1" id="KW-0732">Signal</keyword>